<evidence type="ECO:0000259" key="8">
    <source>
        <dbReference type="PROSITE" id="PS50110"/>
    </source>
</evidence>
<dbReference type="SUPFAM" id="SSF46894">
    <property type="entry name" value="C-terminal effector domain of the bipartite response regulators"/>
    <property type="match status" value="1"/>
</dbReference>
<dbReference type="PANTHER" id="PTHR48111">
    <property type="entry name" value="REGULATOR OF RPOS"/>
    <property type="match status" value="1"/>
</dbReference>
<keyword evidence="5" id="KW-0804">Transcription</keyword>
<dbReference type="InterPro" id="IPR016032">
    <property type="entry name" value="Sig_transdc_resp-reg_C-effctor"/>
</dbReference>
<name>A0A2R3QWA4_ECTME</name>
<evidence type="ECO:0000256" key="6">
    <source>
        <dbReference type="PROSITE-ProRule" id="PRU00169"/>
    </source>
</evidence>
<organism evidence="10 11">
    <name type="scientific">Ectopseudomonas mendocina</name>
    <name type="common">Pseudomonas mendocina</name>
    <dbReference type="NCBI Taxonomy" id="300"/>
    <lineage>
        <taxon>Bacteria</taxon>
        <taxon>Pseudomonadati</taxon>
        <taxon>Pseudomonadota</taxon>
        <taxon>Gammaproteobacteria</taxon>
        <taxon>Pseudomonadales</taxon>
        <taxon>Pseudomonadaceae</taxon>
        <taxon>Ectopseudomonas</taxon>
    </lineage>
</organism>
<dbReference type="InterPro" id="IPR001789">
    <property type="entry name" value="Sig_transdc_resp-reg_receiver"/>
</dbReference>
<keyword evidence="4 7" id="KW-0238">DNA-binding</keyword>
<evidence type="ECO:0000313" key="10">
    <source>
        <dbReference type="EMBL" id="AVO56047.1"/>
    </source>
</evidence>
<evidence type="ECO:0000256" key="3">
    <source>
        <dbReference type="ARBA" id="ARBA00023015"/>
    </source>
</evidence>
<dbReference type="EMBL" id="CP027657">
    <property type="protein sequence ID" value="AVO56047.1"/>
    <property type="molecule type" value="Genomic_DNA"/>
</dbReference>
<evidence type="ECO:0000256" key="4">
    <source>
        <dbReference type="ARBA" id="ARBA00023125"/>
    </source>
</evidence>
<evidence type="ECO:0000313" key="11">
    <source>
        <dbReference type="Proteomes" id="UP000238327"/>
    </source>
</evidence>
<dbReference type="Gene3D" id="3.40.50.2300">
    <property type="match status" value="1"/>
</dbReference>
<dbReference type="Pfam" id="PF00486">
    <property type="entry name" value="Trans_reg_C"/>
    <property type="match status" value="1"/>
</dbReference>
<dbReference type="GO" id="GO:0000976">
    <property type="term" value="F:transcription cis-regulatory region binding"/>
    <property type="evidence" value="ECO:0007669"/>
    <property type="project" value="TreeGrafter"/>
</dbReference>
<dbReference type="InterPro" id="IPR011006">
    <property type="entry name" value="CheY-like_superfamily"/>
</dbReference>
<feature type="domain" description="Response regulatory" evidence="8">
    <location>
        <begin position="3"/>
        <end position="117"/>
    </location>
</feature>
<dbReference type="OrthoDB" id="5571399at2"/>
<dbReference type="RefSeq" id="WP_106742328.1">
    <property type="nucleotide sequence ID" value="NZ_CP027657.1"/>
</dbReference>
<evidence type="ECO:0000259" key="9">
    <source>
        <dbReference type="PROSITE" id="PS51755"/>
    </source>
</evidence>
<dbReference type="Pfam" id="PF00072">
    <property type="entry name" value="Response_reg"/>
    <property type="match status" value="1"/>
</dbReference>
<keyword evidence="1 6" id="KW-0597">Phosphoprotein</keyword>
<evidence type="ECO:0000256" key="5">
    <source>
        <dbReference type="ARBA" id="ARBA00023163"/>
    </source>
</evidence>
<feature type="modified residue" description="4-aspartylphosphate" evidence="6">
    <location>
        <position position="52"/>
    </location>
</feature>
<dbReference type="InterPro" id="IPR039420">
    <property type="entry name" value="WalR-like"/>
</dbReference>
<feature type="DNA-binding region" description="OmpR/PhoB-type" evidence="7">
    <location>
        <begin position="121"/>
        <end position="221"/>
    </location>
</feature>
<dbReference type="InterPro" id="IPR036388">
    <property type="entry name" value="WH-like_DNA-bd_sf"/>
</dbReference>
<evidence type="ECO:0000256" key="2">
    <source>
        <dbReference type="ARBA" id="ARBA00023012"/>
    </source>
</evidence>
<dbReference type="PROSITE" id="PS50110">
    <property type="entry name" value="RESPONSE_REGULATORY"/>
    <property type="match status" value="1"/>
</dbReference>
<evidence type="ECO:0000256" key="7">
    <source>
        <dbReference type="PROSITE-ProRule" id="PRU01091"/>
    </source>
</evidence>
<sequence length="227" mass="25713">MIDLILLEDEPVLAQELAEFLEDCGYRVTAVESLAAFTEAFDERRHHLAVIDLGLPDGDGLDLIRQLRSSGSTLGIIAFTARGTPDNRVTGFRQGVDHYLSKGCDLDELAAVLDALRRRLGLQRESSPWQLDMGPRELKAPNRQGLRLSHQDSLVLYCLMRNAGNTVSRREIVKALDEDYLTYDQRRLDTQILRLRRNVEQATGLELPLKTLRNSGYCFYEPTQIRA</sequence>
<dbReference type="AlphaFoldDB" id="A0A2R3QWA4"/>
<dbReference type="Gene3D" id="1.10.10.10">
    <property type="entry name" value="Winged helix-like DNA-binding domain superfamily/Winged helix DNA-binding domain"/>
    <property type="match status" value="1"/>
</dbReference>
<protein>
    <submittedName>
        <fullName evidence="10">DNA-binding response regulator</fullName>
    </submittedName>
</protein>
<dbReference type="InterPro" id="IPR001867">
    <property type="entry name" value="OmpR/PhoB-type_DNA-bd"/>
</dbReference>
<dbReference type="SMART" id="SM00448">
    <property type="entry name" value="REC"/>
    <property type="match status" value="1"/>
</dbReference>
<dbReference type="SMART" id="SM00862">
    <property type="entry name" value="Trans_reg_C"/>
    <property type="match status" value="1"/>
</dbReference>
<feature type="domain" description="OmpR/PhoB-type" evidence="9">
    <location>
        <begin position="121"/>
        <end position="221"/>
    </location>
</feature>
<dbReference type="GO" id="GO:0006355">
    <property type="term" value="P:regulation of DNA-templated transcription"/>
    <property type="evidence" value="ECO:0007669"/>
    <property type="project" value="InterPro"/>
</dbReference>
<dbReference type="GO" id="GO:0005829">
    <property type="term" value="C:cytosol"/>
    <property type="evidence" value="ECO:0007669"/>
    <property type="project" value="TreeGrafter"/>
</dbReference>
<dbReference type="PANTHER" id="PTHR48111:SF1">
    <property type="entry name" value="TWO-COMPONENT RESPONSE REGULATOR ORR33"/>
    <property type="match status" value="1"/>
</dbReference>
<proteinExistence type="predicted"/>
<dbReference type="PROSITE" id="PS51755">
    <property type="entry name" value="OMPR_PHOB"/>
    <property type="match status" value="1"/>
</dbReference>
<accession>A0A2R3QWA4</accession>
<dbReference type="GO" id="GO:0032993">
    <property type="term" value="C:protein-DNA complex"/>
    <property type="evidence" value="ECO:0007669"/>
    <property type="project" value="TreeGrafter"/>
</dbReference>
<dbReference type="GO" id="GO:0000156">
    <property type="term" value="F:phosphorelay response regulator activity"/>
    <property type="evidence" value="ECO:0007669"/>
    <property type="project" value="TreeGrafter"/>
</dbReference>
<dbReference type="Proteomes" id="UP000238327">
    <property type="component" value="Chromosome"/>
</dbReference>
<gene>
    <name evidence="10" type="ORF">C7A17_25990</name>
</gene>
<keyword evidence="3" id="KW-0805">Transcription regulation</keyword>
<dbReference type="SUPFAM" id="SSF52172">
    <property type="entry name" value="CheY-like"/>
    <property type="match status" value="1"/>
</dbReference>
<evidence type="ECO:0000256" key="1">
    <source>
        <dbReference type="ARBA" id="ARBA00022553"/>
    </source>
</evidence>
<reference evidence="10 11" key="1">
    <citation type="submission" date="2018-03" db="EMBL/GenBank/DDBJ databases">
        <title>Complete genome sequence and methylome analysis of Pseudomonas mendocina NEB 698.</title>
        <authorList>
            <person name="Morgan R.D."/>
        </authorList>
    </citation>
    <scope>NUCLEOTIDE SEQUENCE [LARGE SCALE GENOMIC DNA]</scope>
    <source>
        <strain evidence="10 11">NEB698</strain>
    </source>
</reference>
<keyword evidence="2" id="KW-0902">Two-component regulatory system</keyword>
<dbReference type="CDD" id="cd00383">
    <property type="entry name" value="trans_reg_C"/>
    <property type="match status" value="1"/>
</dbReference>